<accession>A0A8H6W3U1</accession>
<keyword evidence="3" id="KW-1185">Reference proteome</keyword>
<evidence type="ECO:0000313" key="3">
    <source>
        <dbReference type="Proteomes" id="UP000636479"/>
    </source>
</evidence>
<name>A0A8H6W3U1_9AGAR</name>
<dbReference type="EMBL" id="JACAZF010000006">
    <property type="protein sequence ID" value="KAF7301906.1"/>
    <property type="molecule type" value="Genomic_DNA"/>
</dbReference>
<comment type="caution">
    <text evidence="2">The sequence shown here is derived from an EMBL/GenBank/DDBJ whole genome shotgun (WGS) entry which is preliminary data.</text>
</comment>
<evidence type="ECO:0000313" key="2">
    <source>
        <dbReference type="EMBL" id="KAF7301906.1"/>
    </source>
</evidence>
<dbReference type="RefSeq" id="XP_037219906.1">
    <property type="nucleotide sequence ID" value="XM_037364262.1"/>
</dbReference>
<feature type="region of interest" description="Disordered" evidence="1">
    <location>
        <begin position="551"/>
        <end position="600"/>
    </location>
</feature>
<protein>
    <submittedName>
        <fullName evidence="2">Uncharacterized protein</fullName>
    </submittedName>
</protein>
<dbReference type="OrthoDB" id="2649950at2759"/>
<evidence type="ECO:0000256" key="1">
    <source>
        <dbReference type="SAM" id="MobiDB-lite"/>
    </source>
</evidence>
<feature type="compositionally biased region" description="Low complexity" evidence="1">
    <location>
        <begin position="556"/>
        <end position="568"/>
    </location>
</feature>
<gene>
    <name evidence="2" type="ORF">MIND_00756600</name>
</gene>
<proteinExistence type="predicted"/>
<feature type="region of interest" description="Disordered" evidence="1">
    <location>
        <begin position="72"/>
        <end position="103"/>
    </location>
</feature>
<organism evidence="2 3">
    <name type="scientific">Mycena indigotica</name>
    <dbReference type="NCBI Taxonomy" id="2126181"/>
    <lineage>
        <taxon>Eukaryota</taxon>
        <taxon>Fungi</taxon>
        <taxon>Dikarya</taxon>
        <taxon>Basidiomycota</taxon>
        <taxon>Agaricomycotina</taxon>
        <taxon>Agaricomycetes</taxon>
        <taxon>Agaricomycetidae</taxon>
        <taxon>Agaricales</taxon>
        <taxon>Marasmiineae</taxon>
        <taxon>Mycenaceae</taxon>
        <taxon>Mycena</taxon>
    </lineage>
</organism>
<dbReference type="AlphaFoldDB" id="A0A8H6W3U1"/>
<feature type="region of interest" description="Disordered" evidence="1">
    <location>
        <begin position="390"/>
        <end position="413"/>
    </location>
</feature>
<feature type="compositionally biased region" description="Polar residues" evidence="1">
    <location>
        <begin position="72"/>
        <end position="81"/>
    </location>
</feature>
<dbReference type="Proteomes" id="UP000636479">
    <property type="component" value="Unassembled WGS sequence"/>
</dbReference>
<sequence>MFYSHRRLSSASTTNTLKGKATCHSESLVVQITVKPASDSEAVAGGASGSSSVVFVSTHTIHNTQQLGRAVVSTGSESRVSSPPPPAEISVSTRGEEARDENQVESCESETFVATGVLEWCDINDVDTDVSVDPQISHPLHSTNSKCSQIMPSISSQPTQLLSRLLTEPGAVSLCESDAACVVLTPAEEDWADFTRRCSNQPNLQWTALLVVPPTNYAYSPYGPTSPVKANETRVDPMTVFSASRFAVFKAALALQTTEQAFFTQRHMFKAVAHDACIAGASVRAYYDHEQILDRLHRLSTYLWNDPADYLLETWRHCVSVTIHESDHPFTVPHIVVSHSLPNAPWDCEAVLAANQDEDMLQVPLWEYHHPIVDAEDDEDDLERLADLNFTESESTSESDEARTPSPPNVYGHPRLETLLEEEEEAEEDQPHPILPVRQVRSRQPWLEDDDKDFVPPMPVTRFKACLRIELSCSLPTIDEDAEPTYQPLRTQVKSLWSSRSWSVAEYIEEMQVSLEEEEYTEEDEDDDTYGFGHGYRPQDVLRPSCDIFINEEDTPQQSPISPSSSSSELPRGKANVPTGTIDWFDLPEDDLGPIEWATG</sequence>
<reference evidence="2" key="1">
    <citation type="submission" date="2020-05" db="EMBL/GenBank/DDBJ databases">
        <title>Mycena genomes resolve the evolution of fungal bioluminescence.</title>
        <authorList>
            <person name="Tsai I.J."/>
        </authorList>
    </citation>
    <scope>NUCLEOTIDE SEQUENCE</scope>
    <source>
        <strain evidence="2">171206Taipei</strain>
    </source>
</reference>
<dbReference type="GeneID" id="59346778"/>